<sequence>MRLSLYDQEHEDFRSMIRTYLRDEVVPAYPQWEADGLVPRSFFERLGELGVMGLTIPEQFGGSGEPSYRFGAIISEEVSAAVVATGPLRCHLDVVLPYFLAYADEQQQERWFPGFASGHLLTAVAMTEPGTGSDLSGIRTRARREGDTYVLNGAKTFITGGMLADLTIVVARTSDEENPRQGLSLLVVESGSPGFTRTGPMQKLGMHVQDTAELSFDDVRVPVANLLGEEGRAFEYLGNNLPKERLGIAVTAVANSRAAIELTKSYVRERQVFGKPVASFQNTRFELASVTTEIDAAQLMVDHGIVELDAGRLSAVDAAKIKLFATEAQGRCLDRCLQLFGGYGYIAEYPISRLYADARVTRIYGGTSEVMRTIIAKSLGI</sequence>
<evidence type="ECO:0000256" key="3">
    <source>
        <dbReference type="ARBA" id="ARBA00009347"/>
    </source>
</evidence>
<evidence type="ECO:0000259" key="11">
    <source>
        <dbReference type="Pfam" id="PF00441"/>
    </source>
</evidence>
<dbReference type="InterPro" id="IPR050741">
    <property type="entry name" value="Acyl-CoA_dehydrogenase"/>
</dbReference>
<dbReference type="GO" id="GO:0005737">
    <property type="term" value="C:cytoplasm"/>
    <property type="evidence" value="ECO:0007669"/>
    <property type="project" value="TreeGrafter"/>
</dbReference>
<dbReference type="STRING" id="1736691.SAMN06295964_1199"/>
<name>A0A1T4YX56_9ACTN</name>
<evidence type="ECO:0000313" key="14">
    <source>
        <dbReference type="EMBL" id="SKB06138.1"/>
    </source>
</evidence>
<dbReference type="FunFam" id="1.20.140.10:FF:000001">
    <property type="entry name" value="Acyl-CoA dehydrogenase"/>
    <property type="match status" value="1"/>
</dbReference>
<evidence type="ECO:0000256" key="7">
    <source>
        <dbReference type="ARBA" id="ARBA00037085"/>
    </source>
</evidence>
<keyword evidence="15" id="KW-1185">Reference proteome</keyword>
<dbReference type="GO" id="GO:0033539">
    <property type="term" value="P:fatty acid beta-oxidation using acyl-CoA dehydrogenase"/>
    <property type="evidence" value="ECO:0007669"/>
    <property type="project" value="TreeGrafter"/>
</dbReference>
<feature type="domain" description="Acyl-CoA oxidase/dehydrogenase middle" evidence="12">
    <location>
        <begin position="123"/>
        <end position="219"/>
    </location>
</feature>
<dbReference type="Gene3D" id="1.10.540.10">
    <property type="entry name" value="Acyl-CoA dehydrogenase/oxidase, N-terminal domain"/>
    <property type="match status" value="1"/>
</dbReference>
<dbReference type="PROSITE" id="PS00073">
    <property type="entry name" value="ACYL_COA_DH_2"/>
    <property type="match status" value="1"/>
</dbReference>
<dbReference type="InterPro" id="IPR046373">
    <property type="entry name" value="Acyl-CoA_Oxase/DH_mid-dom_sf"/>
</dbReference>
<organism evidence="14 15">
    <name type="scientific">Aeromicrobium choanae</name>
    <dbReference type="NCBI Taxonomy" id="1736691"/>
    <lineage>
        <taxon>Bacteria</taxon>
        <taxon>Bacillati</taxon>
        <taxon>Actinomycetota</taxon>
        <taxon>Actinomycetes</taxon>
        <taxon>Propionibacteriales</taxon>
        <taxon>Nocardioidaceae</taxon>
        <taxon>Aeromicrobium</taxon>
    </lineage>
</organism>
<dbReference type="GO" id="GO:0050660">
    <property type="term" value="F:flavin adenine dinucleotide binding"/>
    <property type="evidence" value="ECO:0007669"/>
    <property type="project" value="InterPro"/>
</dbReference>
<dbReference type="EMBL" id="LT796768">
    <property type="protein sequence ID" value="SKB06138.1"/>
    <property type="molecule type" value="Genomic_DNA"/>
</dbReference>
<dbReference type="InterPro" id="IPR006091">
    <property type="entry name" value="Acyl-CoA_Oxase/DH_mid-dom"/>
</dbReference>
<dbReference type="InterPro" id="IPR036250">
    <property type="entry name" value="AcylCo_DH-like_C"/>
</dbReference>
<dbReference type="InterPro" id="IPR009100">
    <property type="entry name" value="AcylCoA_DH/oxidase_NM_dom_sf"/>
</dbReference>
<dbReference type="InterPro" id="IPR013786">
    <property type="entry name" value="AcylCoA_DH/ox_N"/>
</dbReference>
<comment type="similarity">
    <text evidence="3 10">Belongs to the acyl-CoA dehydrogenase family.</text>
</comment>
<keyword evidence="4 10" id="KW-0285">Flavoprotein</keyword>
<evidence type="ECO:0000256" key="1">
    <source>
        <dbReference type="ARBA" id="ARBA00001974"/>
    </source>
</evidence>
<dbReference type="FunFam" id="2.40.110.10:FF:000002">
    <property type="entry name" value="Acyl-CoA dehydrogenase fadE12"/>
    <property type="match status" value="1"/>
</dbReference>
<dbReference type="RefSeq" id="WP_078699308.1">
    <property type="nucleotide sequence ID" value="NZ_LT796768.1"/>
</dbReference>
<feature type="domain" description="Acyl-CoA dehydrogenase/oxidase N-terminal" evidence="13">
    <location>
        <begin position="8"/>
        <end position="118"/>
    </location>
</feature>
<dbReference type="PANTHER" id="PTHR48083:SF20">
    <property type="entry name" value="LONG-CHAIN SPECIFIC ACYL-COA DEHYDROGENASE, MITOCHONDRIAL"/>
    <property type="match status" value="1"/>
</dbReference>
<evidence type="ECO:0000256" key="8">
    <source>
        <dbReference type="ARBA" id="ARBA00040394"/>
    </source>
</evidence>
<dbReference type="Proteomes" id="UP000191040">
    <property type="component" value="Chromosome I"/>
</dbReference>
<evidence type="ECO:0000259" key="12">
    <source>
        <dbReference type="Pfam" id="PF02770"/>
    </source>
</evidence>
<evidence type="ECO:0000256" key="2">
    <source>
        <dbReference type="ARBA" id="ARBA00005102"/>
    </source>
</evidence>
<dbReference type="Pfam" id="PF02770">
    <property type="entry name" value="Acyl-CoA_dh_M"/>
    <property type="match status" value="1"/>
</dbReference>
<dbReference type="PANTHER" id="PTHR48083">
    <property type="entry name" value="MEDIUM-CHAIN SPECIFIC ACYL-COA DEHYDROGENASE, MITOCHONDRIAL-RELATED"/>
    <property type="match status" value="1"/>
</dbReference>
<keyword evidence="6 10" id="KW-0560">Oxidoreductase</keyword>
<reference evidence="15" key="1">
    <citation type="submission" date="2017-02" db="EMBL/GenBank/DDBJ databases">
        <authorList>
            <person name="Varghese N."/>
            <person name="Submissions S."/>
        </authorList>
    </citation>
    <scope>NUCLEOTIDE SEQUENCE [LARGE SCALE GENOMIC DNA]</scope>
    <source>
        <strain evidence="15">9H-4</strain>
    </source>
</reference>
<accession>A0A1T4YX56</accession>
<dbReference type="GO" id="GO:0003995">
    <property type="term" value="F:acyl-CoA dehydrogenase activity"/>
    <property type="evidence" value="ECO:0007669"/>
    <property type="project" value="InterPro"/>
</dbReference>
<dbReference type="Gene3D" id="2.40.110.10">
    <property type="entry name" value="Butyryl-CoA Dehydrogenase, subunit A, domain 2"/>
    <property type="match status" value="1"/>
</dbReference>
<evidence type="ECO:0000256" key="5">
    <source>
        <dbReference type="ARBA" id="ARBA00022827"/>
    </source>
</evidence>
<evidence type="ECO:0000256" key="10">
    <source>
        <dbReference type="RuleBase" id="RU362125"/>
    </source>
</evidence>
<comment type="function">
    <text evidence="7">Catalyzes the dehydrogenation at the alpha-beta position of ACP-bound acyl chains. This results in the introduction of a double bond in the lipidic chain, which is further transferred to the epsilon-amino group of lysine residue in the mycobactin core by MbtK.</text>
</comment>
<dbReference type="AlphaFoldDB" id="A0A1T4YX56"/>
<dbReference type="InterPro" id="IPR006089">
    <property type="entry name" value="Acyl-CoA_DH_CS"/>
</dbReference>
<evidence type="ECO:0000256" key="4">
    <source>
        <dbReference type="ARBA" id="ARBA00022630"/>
    </source>
</evidence>
<protein>
    <recommendedName>
        <fullName evidence="8">Acyl-[acyl-carrier-protein] dehydrogenase MbtN</fullName>
    </recommendedName>
    <alternativeName>
        <fullName evidence="9">Mycobactin synthase protein N</fullName>
    </alternativeName>
</protein>
<proteinExistence type="inferred from homology"/>
<dbReference type="SUPFAM" id="SSF47203">
    <property type="entry name" value="Acyl-CoA dehydrogenase C-terminal domain-like"/>
    <property type="match status" value="1"/>
</dbReference>
<dbReference type="OrthoDB" id="142556at2"/>
<keyword evidence="5 10" id="KW-0274">FAD</keyword>
<dbReference type="InterPro" id="IPR009075">
    <property type="entry name" value="AcylCo_DH/oxidase_C"/>
</dbReference>
<dbReference type="Pfam" id="PF02771">
    <property type="entry name" value="Acyl-CoA_dh_N"/>
    <property type="match status" value="1"/>
</dbReference>
<gene>
    <name evidence="14" type="ORF">SAMN06295964_1199</name>
</gene>
<evidence type="ECO:0000259" key="13">
    <source>
        <dbReference type="Pfam" id="PF02771"/>
    </source>
</evidence>
<evidence type="ECO:0000256" key="9">
    <source>
        <dbReference type="ARBA" id="ARBA00042660"/>
    </source>
</evidence>
<comment type="cofactor">
    <cofactor evidence="1 10">
        <name>FAD</name>
        <dbReference type="ChEBI" id="CHEBI:57692"/>
    </cofactor>
</comment>
<dbReference type="SUPFAM" id="SSF56645">
    <property type="entry name" value="Acyl-CoA dehydrogenase NM domain-like"/>
    <property type="match status" value="1"/>
</dbReference>
<feature type="domain" description="Acyl-CoA dehydrogenase/oxidase C-terminal" evidence="11">
    <location>
        <begin position="234"/>
        <end position="379"/>
    </location>
</feature>
<dbReference type="Pfam" id="PF00441">
    <property type="entry name" value="Acyl-CoA_dh_1"/>
    <property type="match status" value="1"/>
</dbReference>
<dbReference type="InterPro" id="IPR037069">
    <property type="entry name" value="AcylCoA_DH/ox_N_sf"/>
</dbReference>
<dbReference type="PIRSF" id="PIRSF016578">
    <property type="entry name" value="HsaA"/>
    <property type="match status" value="1"/>
</dbReference>
<dbReference type="Gene3D" id="1.20.140.10">
    <property type="entry name" value="Butyryl-CoA Dehydrogenase, subunit A, domain 3"/>
    <property type="match status" value="1"/>
</dbReference>
<evidence type="ECO:0000256" key="6">
    <source>
        <dbReference type="ARBA" id="ARBA00023002"/>
    </source>
</evidence>
<evidence type="ECO:0000313" key="15">
    <source>
        <dbReference type="Proteomes" id="UP000191040"/>
    </source>
</evidence>
<comment type="pathway">
    <text evidence="2">Siderophore biosynthesis; mycobactin biosynthesis.</text>
</comment>